<evidence type="ECO:0000256" key="3">
    <source>
        <dbReference type="ARBA" id="ARBA00030757"/>
    </source>
</evidence>
<keyword evidence="4" id="KW-0489">Methyltransferase</keyword>
<name>A0A285R2M9_9SPHN</name>
<accession>A0A285R2M9</accession>
<dbReference type="Proteomes" id="UP000219494">
    <property type="component" value="Unassembled WGS sequence"/>
</dbReference>
<evidence type="ECO:0000313" key="5">
    <source>
        <dbReference type="Proteomes" id="UP000219494"/>
    </source>
</evidence>
<evidence type="ECO:0000256" key="1">
    <source>
        <dbReference type="ARBA" id="ARBA00005369"/>
    </source>
</evidence>
<protein>
    <recommendedName>
        <fullName evidence="2">Protein-L-isoaspartate O-methyltransferase</fullName>
    </recommendedName>
    <alternativeName>
        <fullName evidence="3">Protein L-isoaspartyl methyltransferase</fullName>
    </alternativeName>
</protein>
<keyword evidence="5" id="KW-1185">Reference proteome</keyword>
<dbReference type="PANTHER" id="PTHR11579">
    <property type="entry name" value="PROTEIN-L-ISOASPARTATE O-METHYLTRANSFERASE"/>
    <property type="match status" value="1"/>
</dbReference>
<evidence type="ECO:0000256" key="2">
    <source>
        <dbReference type="ARBA" id="ARBA00013346"/>
    </source>
</evidence>
<gene>
    <name evidence="4" type="ORF">SAMN06297144_3275</name>
</gene>
<dbReference type="CDD" id="cd02440">
    <property type="entry name" value="AdoMet_MTases"/>
    <property type="match status" value="1"/>
</dbReference>
<proteinExistence type="inferred from homology"/>
<comment type="similarity">
    <text evidence="1">Belongs to the methyltransferase superfamily. L-isoaspartyl/D-aspartyl protein methyltransferase family.</text>
</comment>
<reference evidence="4 5" key="1">
    <citation type="submission" date="2017-07" db="EMBL/GenBank/DDBJ databases">
        <authorList>
            <person name="Sun Z.S."/>
            <person name="Albrecht U."/>
            <person name="Echele G."/>
            <person name="Lee C.C."/>
        </authorList>
    </citation>
    <scope>NUCLEOTIDE SEQUENCE [LARGE SCALE GENOMIC DNA]</scope>
    <source>
        <strain evidence="4 5">CGMCC 1.12672</strain>
    </source>
</reference>
<dbReference type="InterPro" id="IPR029063">
    <property type="entry name" value="SAM-dependent_MTases_sf"/>
</dbReference>
<organism evidence="4 5">
    <name type="scientific">Sphingomonas guangdongensis</name>
    <dbReference type="NCBI Taxonomy" id="1141890"/>
    <lineage>
        <taxon>Bacteria</taxon>
        <taxon>Pseudomonadati</taxon>
        <taxon>Pseudomonadota</taxon>
        <taxon>Alphaproteobacteria</taxon>
        <taxon>Sphingomonadales</taxon>
        <taxon>Sphingomonadaceae</taxon>
        <taxon>Sphingomonas</taxon>
    </lineage>
</organism>
<dbReference type="EMBL" id="OBMI01000003">
    <property type="protein sequence ID" value="SOB88134.1"/>
    <property type="molecule type" value="Genomic_DNA"/>
</dbReference>
<dbReference type="GO" id="GO:0005737">
    <property type="term" value="C:cytoplasm"/>
    <property type="evidence" value="ECO:0007669"/>
    <property type="project" value="TreeGrafter"/>
</dbReference>
<dbReference type="GO" id="GO:0004719">
    <property type="term" value="F:protein-L-isoaspartate (D-aspartate) O-methyltransferase activity"/>
    <property type="evidence" value="ECO:0007669"/>
    <property type="project" value="InterPro"/>
</dbReference>
<dbReference type="SUPFAM" id="SSF53335">
    <property type="entry name" value="S-adenosyl-L-methionine-dependent methyltransferases"/>
    <property type="match status" value="1"/>
</dbReference>
<dbReference type="InterPro" id="IPR000682">
    <property type="entry name" value="PCMT"/>
</dbReference>
<dbReference type="AlphaFoldDB" id="A0A285R2M9"/>
<dbReference type="Pfam" id="PF01135">
    <property type="entry name" value="PCMT"/>
    <property type="match status" value="1"/>
</dbReference>
<sequence>MDTSTPSVTEHARHAMVASQLRTTAVNDARVIAAMSTIPRERYVGEANAEMAYRDRPLPLPGGRQQNTPLATGRLLTEAAIEPTDKVLLIGAAGGYTAAVLAEIAATVVAVEEDAVLAERARANLADWPNVTVVEASLKAGAPDHAPFDALVVDGAVEELPEALVAQVHAGGRIVSGVVDRGVAKLARGARSTNGFALLPFADIDCVVLPGFARPRAFTF</sequence>
<dbReference type="PANTHER" id="PTHR11579:SF18">
    <property type="entry name" value="PROTEIN-L-ISOASPARTATE O-METHYLTRANSFERASE"/>
    <property type="match status" value="1"/>
</dbReference>
<dbReference type="Gene3D" id="3.40.50.150">
    <property type="entry name" value="Vaccinia Virus protein VP39"/>
    <property type="match status" value="1"/>
</dbReference>
<evidence type="ECO:0000313" key="4">
    <source>
        <dbReference type="EMBL" id="SOB88134.1"/>
    </source>
</evidence>
<keyword evidence="4" id="KW-0808">Transferase</keyword>
<dbReference type="GO" id="GO:0032259">
    <property type="term" value="P:methylation"/>
    <property type="evidence" value="ECO:0007669"/>
    <property type="project" value="UniProtKB-KW"/>
</dbReference>